<dbReference type="OrthoDB" id="7363705at2"/>
<sequence>MSEEIVAALSDVGAEEFGIWPENWPVVEAFLSIDTQWRTVPLASGAVYWAGLDYTAVAAGLNFAGRTLTPAQWSGLQLMEAAARGALNGVRG</sequence>
<dbReference type="AlphaFoldDB" id="A0A397P470"/>
<gene>
    <name evidence="1" type="ORF">DFR49_2278</name>
</gene>
<keyword evidence="2" id="KW-1185">Reference proteome</keyword>
<proteinExistence type="predicted"/>
<dbReference type="Proteomes" id="UP000266568">
    <property type="component" value="Unassembled WGS sequence"/>
</dbReference>
<protein>
    <submittedName>
        <fullName evidence="1">Uncharacterized protein DUF1799</fullName>
    </submittedName>
</protein>
<name>A0A397P470_9SPHN</name>
<dbReference type="Pfam" id="PF08809">
    <property type="entry name" value="DUF1799"/>
    <property type="match status" value="1"/>
</dbReference>
<evidence type="ECO:0000313" key="1">
    <source>
        <dbReference type="EMBL" id="RIA44042.1"/>
    </source>
</evidence>
<dbReference type="EMBL" id="QXDC01000003">
    <property type="protein sequence ID" value="RIA44042.1"/>
    <property type="molecule type" value="Genomic_DNA"/>
</dbReference>
<comment type="caution">
    <text evidence="1">The sequence shown here is derived from an EMBL/GenBank/DDBJ whole genome shotgun (WGS) entry which is preliminary data.</text>
</comment>
<reference evidence="1 2" key="1">
    <citation type="submission" date="2018-08" db="EMBL/GenBank/DDBJ databases">
        <title>Genomic Encyclopedia of Type Strains, Phase IV (KMG-IV): sequencing the most valuable type-strain genomes for metagenomic binning, comparative biology and taxonomic classification.</title>
        <authorList>
            <person name="Goeker M."/>
        </authorList>
    </citation>
    <scope>NUCLEOTIDE SEQUENCE [LARGE SCALE GENOMIC DNA]</scope>
    <source>
        <strain evidence="1 2">DSM 25527</strain>
    </source>
</reference>
<dbReference type="InterPro" id="IPR014915">
    <property type="entry name" value="Phage_TLS_TfmB"/>
</dbReference>
<organism evidence="1 2">
    <name type="scientific">Hephaestia caeni</name>
    <dbReference type="NCBI Taxonomy" id="645617"/>
    <lineage>
        <taxon>Bacteria</taxon>
        <taxon>Pseudomonadati</taxon>
        <taxon>Pseudomonadota</taxon>
        <taxon>Alphaproteobacteria</taxon>
        <taxon>Sphingomonadales</taxon>
        <taxon>Sphingomonadaceae</taxon>
        <taxon>Hephaestia</taxon>
    </lineage>
</organism>
<accession>A0A397P470</accession>
<dbReference type="RefSeq" id="WP_119035808.1">
    <property type="nucleotide sequence ID" value="NZ_QXDC01000003.1"/>
</dbReference>
<evidence type="ECO:0000313" key="2">
    <source>
        <dbReference type="Proteomes" id="UP000266568"/>
    </source>
</evidence>